<dbReference type="EMBL" id="FWFD01000018">
    <property type="protein sequence ID" value="SLM86993.1"/>
    <property type="molecule type" value="Genomic_DNA"/>
</dbReference>
<dbReference type="AlphaFoldDB" id="A0A1X6WRM1"/>
<name>A0A1X6WRM1_9ENTE</name>
<organism evidence="1 2">
    <name type="scientific">Vagococcus fluvialis bH819</name>
    <dbReference type="NCBI Taxonomy" id="1255619"/>
    <lineage>
        <taxon>Bacteria</taxon>
        <taxon>Bacillati</taxon>
        <taxon>Bacillota</taxon>
        <taxon>Bacilli</taxon>
        <taxon>Lactobacillales</taxon>
        <taxon>Enterococcaceae</taxon>
        <taxon>Vagococcus</taxon>
    </lineage>
</organism>
<gene>
    <name evidence="1" type="ORF">FM121_12925</name>
</gene>
<evidence type="ECO:0000313" key="2">
    <source>
        <dbReference type="Proteomes" id="UP000195918"/>
    </source>
</evidence>
<reference evidence="2" key="1">
    <citation type="submission" date="2017-02" db="EMBL/GenBank/DDBJ databases">
        <authorList>
            <person name="Dridi B."/>
        </authorList>
    </citation>
    <scope>NUCLEOTIDE SEQUENCE [LARGE SCALE GENOMIC DNA]</scope>
    <source>
        <strain evidence="2">bH819</strain>
    </source>
</reference>
<evidence type="ECO:0000313" key="1">
    <source>
        <dbReference type="EMBL" id="SLM86993.1"/>
    </source>
</evidence>
<protein>
    <submittedName>
        <fullName evidence="1">Uncharacterized protein</fullName>
    </submittedName>
</protein>
<accession>A0A1X6WRM1</accession>
<proteinExistence type="predicted"/>
<keyword evidence="2" id="KW-1185">Reference proteome</keyword>
<sequence length="145" mass="17035">MKMAKVRDDILLTAINGLENKDYKAALEEIMMLATLSDKQTAYKKGFELSSKARDLVTIEDINLKYYKAKYGYLNKYPVIQLTLDYIQMPSQFFLEIYRFEYIPKEKVMKEVSELIQSIQFKRKLFSTYGGQMDSTLNLFKTIYA</sequence>
<dbReference type="Proteomes" id="UP000195918">
    <property type="component" value="Unassembled WGS sequence"/>
</dbReference>